<evidence type="ECO:0000313" key="2">
    <source>
        <dbReference type="EMBL" id="TFK10225.1"/>
    </source>
</evidence>
<keyword evidence="2" id="KW-0647">Proteasome</keyword>
<keyword evidence="3" id="KW-1185">Reference proteome</keyword>
<dbReference type="EMBL" id="QXTE01000043">
    <property type="protein sequence ID" value="TFK10225.1"/>
    <property type="molecule type" value="Genomic_DNA"/>
</dbReference>
<evidence type="ECO:0000313" key="3">
    <source>
        <dbReference type="Proteomes" id="UP000297703"/>
    </source>
</evidence>
<organism evidence="2 3">
    <name type="scientific">Platysternon megacephalum</name>
    <name type="common">big-headed turtle</name>
    <dbReference type="NCBI Taxonomy" id="55544"/>
    <lineage>
        <taxon>Eukaryota</taxon>
        <taxon>Metazoa</taxon>
        <taxon>Chordata</taxon>
        <taxon>Craniata</taxon>
        <taxon>Vertebrata</taxon>
        <taxon>Euteleostomi</taxon>
        <taxon>Archelosauria</taxon>
        <taxon>Testudinata</taxon>
        <taxon>Testudines</taxon>
        <taxon>Cryptodira</taxon>
        <taxon>Durocryptodira</taxon>
        <taxon>Testudinoidea</taxon>
        <taxon>Platysternidae</taxon>
        <taxon>Platysternon</taxon>
    </lineage>
</organism>
<comment type="caution">
    <text evidence="2">The sequence shown here is derived from an EMBL/GenBank/DDBJ whole genome shotgun (WGS) entry which is preliminary data.</text>
</comment>
<sequence>MVLAGHRLTGAVPSSSLLCRVLEGGMCLASPPTTMPERAARDGRTAGEEQRHCAARSLQAPPSLRAPPHRACAARAPRTAQAELLLREKPGKITSLRLRTIHKRSSHDTLPSIRRGSSGSSARMRKLKGCNPLKAVASACAPAAMAFHGEGETREVRYIMT</sequence>
<gene>
    <name evidence="2" type="ORF">DR999_PMT06596</name>
</gene>
<name>A0A4D9EMI2_9SAUR</name>
<evidence type="ECO:0000256" key="1">
    <source>
        <dbReference type="SAM" id="MobiDB-lite"/>
    </source>
</evidence>
<feature type="compositionally biased region" description="Low complexity" evidence="1">
    <location>
        <begin position="112"/>
        <end position="121"/>
    </location>
</feature>
<proteinExistence type="predicted"/>
<dbReference type="Proteomes" id="UP000297703">
    <property type="component" value="Unassembled WGS sequence"/>
</dbReference>
<accession>A0A4D9EMI2</accession>
<feature type="region of interest" description="Disordered" evidence="1">
    <location>
        <begin position="104"/>
        <end position="124"/>
    </location>
</feature>
<dbReference type="AlphaFoldDB" id="A0A4D9EMI2"/>
<dbReference type="GO" id="GO:0000502">
    <property type="term" value="C:proteasome complex"/>
    <property type="evidence" value="ECO:0007669"/>
    <property type="project" value="UniProtKB-KW"/>
</dbReference>
<protein>
    <submittedName>
        <fullName evidence="2">26S proteasome complex subunit DSS1</fullName>
    </submittedName>
</protein>
<reference evidence="2 3" key="2">
    <citation type="submission" date="2019-04" db="EMBL/GenBank/DDBJ databases">
        <title>The genome sequence of big-headed turtle.</title>
        <authorList>
            <person name="Gong S."/>
        </authorList>
    </citation>
    <scope>NUCLEOTIDE SEQUENCE [LARGE SCALE GENOMIC DNA]</scope>
    <source>
        <strain evidence="2">DO16091913</strain>
        <tissue evidence="2">Muscle</tissue>
    </source>
</reference>
<reference evidence="2 3" key="1">
    <citation type="submission" date="2019-04" db="EMBL/GenBank/DDBJ databases">
        <title>Draft genome of the big-headed turtle Platysternon megacephalum.</title>
        <authorList>
            <person name="Gong S."/>
        </authorList>
    </citation>
    <scope>NUCLEOTIDE SEQUENCE [LARGE SCALE GENOMIC DNA]</scope>
    <source>
        <strain evidence="2">DO16091913</strain>
        <tissue evidence="2">Muscle</tissue>
    </source>
</reference>